<organism evidence="2 3">
    <name type="scientific">Zizania palustris</name>
    <name type="common">Northern wild rice</name>
    <dbReference type="NCBI Taxonomy" id="103762"/>
    <lineage>
        <taxon>Eukaryota</taxon>
        <taxon>Viridiplantae</taxon>
        <taxon>Streptophyta</taxon>
        <taxon>Embryophyta</taxon>
        <taxon>Tracheophyta</taxon>
        <taxon>Spermatophyta</taxon>
        <taxon>Magnoliopsida</taxon>
        <taxon>Liliopsida</taxon>
        <taxon>Poales</taxon>
        <taxon>Poaceae</taxon>
        <taxon>BOP clade</taxon>
        <taxon>Oryzoideae</taxon>
        <taxon>Oryzeae</taxon>
        <taxon>Zizaniinae</taxon>
        <taxon>Zizania</taxon>
    </lineage>
</organism>
<reference evidence="2" key="2">
    <citation type="submission" date="2021-02" db="EMBL/GenBank/DDBJ databases">
        <authorList>
            <person name="Kimball J.A."/>
            <person name="Haas M.W."/>
            <person name="Macchietto M."/>
            <person name="Kono T."/>
            <person name="Duquette J."/>
            <person name="Shao M."/>
        </authorList>
    </citation>
    <scope>NUCLEOTIDE SEQUENCE</scope>
    <source>
        <tissue evidence="2">Fresh leaf tissue</tissue>
    </source>
</reference>
<comment type="caution">
    <text evidence="2">The sequence shown here is derived from an EMBL/GenBank/DDBJ whole genome shotgun (WGS) entry which is preliminary data.</text>
</comment>
<proteinExistence type="predicted"/>
<reference evidence="2" key="1">
    <citation type="journal article" date="2021" name="bioRxiv">
        <title>Whole Genome Assembly and Annotation of Northern Wild Rice, Zizania palustris L., Supports a Whole Genome Duplication in the Zizania Genus.</title>
        <authorList>
            <person name="Haas M."/>
            <person name="Kono T."/>
            <person name="Macchietto M."/>
            <person name="Millas R."/>
            <person name="McGilp L."/>
            <person name="Shao M."/>
            <person name="Duquette J."/>
            <person name="Hirsch C.N."/>
            <person name="Kimball J."/>
        </authorList>
    </citation>
    <scope>NUCLEOTIDE SEQUENCE</scope>
    <source>
        <tissue evidence="2">Fresh leaf tissue</tissue>
    </source>
</reference>
<dbReference type="AlphaFoldDB" id="A0A8J5VVI9"/>
<accession>A0A8J5VVI9</accession>
<sequence>MLEPFSQVCREVGKTELVTEDTLREEWKQKAAFEVEVEKLWDVQSALADVGGSISPDPGVAPVKFGGSTCCPLRPELRWLGKLSMRPGRSTVGRQPRLGSTKHIGRG</sequence>
<keyword evidence="3" id="KW-1185">Reference proteome</keyword>
<dbReference type="EMBL" id="JAAALK010000085">
    <property type="protein sequence ID" value="KAG8083460.1"/>
    <property type="molecule type" value="Genomic_DNA"/>
</dbReference>
<evidence type="ECO:0000256" key="1">
    <source>
        <dbReference type="SAM" id="MobiDB-lite"/>
    </source>
</evidence>
<dbReference type="Proteomes" id="UP000729402">
    <property type="component" value="Unassembled WGS sequence"/>
</dbReference>
<protein>
    <submittedName>
        <fullName evidence="2">Uncharacterized protein</fullName>
    </submittedName>
</protein>
<evidence type="ECO:0000313" key="3">
    <source>
        <dbReference type="Proteomes" id="UP000729402"/>
    </source>
</evidence>
<evidence type="ECO:0000313" key="2">
    <source>
        <dbReference type="EMBL" id="KAG8083460.1"/>
    </source>
</evidence>
<gene>
    <name evidence="2" type="ORF">GUJ93_ZPchr0015g6872</name>
</gene>
<feature type="region of interest" description="Disordered" evidence="1">
    <location>
        <begin position="85"/>
        <end position="107"/>
    </location>
</feature>
<name>A0A8J5VVI9_ZIZPA</name>